<dbReference type="VEuPathDB" id="VectorBase:GBRI006447"/>
<dbReference type="GO" id="GO:0005737">
    <property type="term" value="C:cytoplasm"/>
    <property type="evidence" value="ECO:0007669"/>
    <property type="project" value="TreeGrafter"/>
</dbReference>
<keyword evidence="5 7" id="KW-0175">Coiled coil</keyword>
<dbReference type="Proteomes" id="UP000091820">
    <property type="component" value="Unassembled WGS sequence"/>
</dbReference>
<accession>A0A1A9W4W4</accession>
<dbReference type="GO" id="GO:0007052">
    <property type="term" value="P:mitotic spindle organization"/>
    <property type="evidence" value="ECO:0007669"/>
    <property type="project" value="InterPro"/>
</dbReference>
<proteinExistence type="inferred from homology"/>
<evidence type="ECO:0000256" key="5">
    <source>
        <dbReference type="ARBA" id="ARBA00023054"/>
    </source>
</evidence>
<dbReference type="GO" id="GO:0007097">
    <property type="term" value="P:nuclear migration"/>
    <property type="evidence" value="ECO:0007669"/>
    <property type="project" value="TreeGrafter"/>
</dbReference>
<evidence type="ECO:0000256" key="4">
    <source>
        <dbReference type="ARBA" id="ARBA00022553"/>
    </source>
</evidence>
<reference evidence="10" key="1">
    <citation type="submission" date="2014-03" db="EMBL/GenBank/DDBJ databases">
        <authorList>
            <person name="Aksoy S."/>
            <person name="Warren W."/>
            <person name="Wilson R.K."/>
        </authorList>
    </citation>
    <scope>NUCLEOTIDE SEQUENCE [LARGE SCALE GENOMIC DNA]</scope>
    <source>
        <strain evidence="10">IAEA</strain>
    </source>
</reference>
<organism evidence="9 10">
    <name type="scientific">Glossina brevipalpis</name>
    <dbReference type="NCBI Taxonomy" id="37001"/>
    <lineage>
        <taxon>Eukaryota</taxon>
        <taxon>Metazoa</taxon>
        <taxon>Ecdysozoa</taxon>
        <taxon>Arthropoda</taxon>
        <taxon>Hexapoda</taxon>
        <taxon>Insecta</taxon>
        <taxon>Pterygota</taxon>
        <taxon>Neoptera</taxon>
        <taxon>Endopterygota</taxon>
        <taxon>Diptera</taxon>
        <taxon>Brachycera</taxon>
        <taxon>Muscomorpha</taxon>
        <taxon>Hippoboscoidea</taxon>
        <taxon>Glossinidae</taxon>
        <taxon>Glossina</taxon>
    </lineage>
</organism>
<comment type="similarity">
    <text evidence="2">Belongs to the TACC family.</text>
</comment>
<evidence type="ECO:0000256" key="3">
    <source>
        <dbReference type="ARBA" id="ARBA00022490"/>
    </source>
</evidence>
<evidence type="ECO:0000313" key="10">
    <source>
        <dbReference type="Proteomes" id="UP000091820"/>
    </source>
</evidence>
<evidence type="ECO:0000259" key="8">
    <source>
        <dbReference type="Pfam" id="PF05010"/>
    </source>
</evidence>
<dbReference type="Pfam" id="PF05010">
    <property type="entry name" value="TACC_C"/>
    <property type="match status" value="1"/>
</dbReference>
<dbReference type="PANTHER" id="PTHR13924">
    <property type="entry name" value="TRANSFORMING ACIDIC COILED-COIL CONTAINING PROTEIN 1/2"/>
    <property type="match status" value="1"/>
</dbReference>
<comment type="subcellular location">
    <subcellularLocation>
        <location evidence="1">Cytoplasm</location>
        <location evidence="1">Cytoskeleton</location>
    </subcellularLocation>
</comment>
<dbReference type="Gene3D" id="1.20.5.1700">
    <property type="match status" value="1"/>
</dbReference>
<sequence>MNDTIEAYKMIIAELRAEKQQLLQNYEKELVEVKADRDSNSHHLTSLEMSFSNLLMKFEKSKEKVCQLKAREEALLAENRNDLERLRLEEQRYNELKNTVMKQLEKANKDLECLIKDHAIEMSKLKASVQKEQIACLSLNEQLNQTNQENAKLIERCDDLILNLNCGRRRRHRLQSHSHTHDVNYKEEKN</sequence>
<feature type="coiled-coil region" evidence="7">
    <location>
        <begin position="5"/>
        <end position="36"/>
    </location>
</feature>
<feature type="coiled-coil region" evidence="7">
    <location>
        <begin position="69"/>
        <end position="163"/>
    </location>
</feature>
<keyword evidence="6" id="KW-0206">Cytoskeleton</keyword>
<dbReference type="AlphaFoldDB" id="A0A1A9W4W4"/>
<keyword evidence="3" id="KW-0963">Cytoplasm</keyword>
<dbReference type="InterPro" id="IPR039915">
    <property type="entry name" value="TACC"/>
</dbReference>
<dbReference type="EnsemblMetazoa" id="GBRI006447-RA">
    <property type="protein sequence ID" value="GBRI006447-PA"/>
    <property type="gene ID" value="GBRI006447"/>
</dbReference>
<evidence type="ECO:0000256" key="1">
    <source>
        <dbReference type="ARBA" id="ARBA00004245"/>
    </source>
</evidence>
<reference evidence="9" key="2">
    <citation type="submission" date="2020-05" db="UniProtKB">
        <authorList>
            <consortium name="EnsemblMetazoa"/>
        </authorList>
    </citation>
    <scope>IDENTIFICATION</scope>
    <source>
        <strain evidence="9">IAEA</strain>
    </source>
</reference>
<dbReference type="GO" id="GO:0005856">
    <property type="term" value="C:cytoskeleton"/>
    <property type="evidence" value="ECO:0007669"/>
    <property type="project" value="UniProtKB-SubCell"/>
</dbReference>
<dbReference type="InterPro" id="IPR007707">
    <property type="entry name" value="TACC_C"/>
</dbReference>
<protein>
    <recommendedName>
        <fullName evidence="8">Transforming acidic coiled-coil-containing protein C-terminal domain-containing protein</fullName>
    </recommendedName>
</protein>
<name>A0A1A9W4W4_9MUSC</name>
<keyword evidence="4" id="KW-0597">Phosphoprotein</keyword>
<evidence type="ECO:0000256" key="7">
    <source>
        <dbReference type="SAM" id="Coils"/>
    </source>
</evidence>
<keyword evidence="10" id="KW-1185">Reference proteome</keyword>
<dbReference type="PANTHER" id="PTHR13924:SF10">
    <property type="entry name" value="TRANSFORMING ACIDIC COILED-COIL PROTEIN, ISOFORM K"/>
    <property type="match status" value="1"/>
</dbReference>
<evidence type="ECO:0000256" key="2">
    <source>
        <dbReference type="ARBA" id="ARBA00009423"/>
    </source>
</evidence>
<dbReference type="STRING" id="37001.A0A1A9W4W4"/>
<evidence type="ECO:0000313" key="9">
    <source>
        <dbReference type="EnsemblMetazoa" id="GBRI006447-PA"/>
    </source>
</evidence>
<evidence type="ECO:0000256" key="6">
    <source>
        <dbReference type="ARBA" id="ARBA00023212"/>
    </source>
</evidence>
<feature type="domain" description="Transforming acidic coiled-coil-containing protein C-terminal" evidence="8">
    <location>
        <begin position="1"/>
        <end position="161"/>
    </location>
</feature>